<accession>A0AAN7JKC2</accession>
<proteinExistence type="predicted"/>
<reference evidence="1 2" key="1">
    <citation type="journal article" date="2023" name="Hortic Res">
        <title>Pangenome of water caltrop reveals structural variations and asymmetric subgenome divergence after allopolyploidization.</title>
        <authorList>
            <person name="Zhang X."/>
            <person name="Chen Y."/>
            <person name="Wang L."/>
            <person name="Yuan Y."/>
            <person name="Fang M."/>
            <person name="Shi L."/>
            <person name="Lu R."/>
            <person name="Comes H.P."/>
            <person name="Ma Y."/>
            <person name="Chen Y."/>
            <person name="Huang G."/>
            <person name="Zhou Y."/>
            <person name="Zheng Z."/>
            <person name="Qiu Y."/>
        </authorList>
    </citation>
    <scope>NUCLEOTIDE SEQUENCE [LARGE SCALE GENOMIC DNA]</scope>
    <source>
        <tissue evidence="1">Roots</tissue>
    </source>
</reference>
<dbReference type="EMBL" id="JAXIOK010000019">
    <property type="protein sequence ID" value="KAK4747622.1"/>
    <property type="molecule type" value="Genomic_DNA"/>
</dbReference>
<keyword evidence="2" id="KW-1185">Reference proteome</keyword>
<comment type="caution">
    <text evidence="1">The sequence shown here is derived from an EMBL/GenBank/DDBJ whole genome shotgun (WGS) entry which is preliminary data.</text>
</comment>
<sequence>MPSTKCARLSIFSDCDYDYGVNVSCGSDHENDGCWWTAITGKTRLEDHEDTFCIDEVPLIDPSEILVQVQPACSSSAYPSSPSPSSSGRILQNVMSFLEDDFKWEDFLVNVDDEDNNLTVAADPLGQQQEAYHHHDWIYGLLL</sequence>
<gene>
    <name evidence="1" type="ORF">SAY87_014208</name>
</gene>
<organism evidence="1 2">
    <name type="scientific">Trapa incisa</name>
    <dbReference type="NCBI Taxonomy" id="236973"/>
    <lineage>
        <taxon>Eukaryota</taxon>
        <taxon>Viridiplantae</taxon>
        <taxon>Streptophyta</taxon>
        <taxon>Embryophyta</taxon>
        <taxon>Tracheophyta</taxon>
        <taxon>Spermatophyta</taxon>
        <taxon>Magnoliopsida</taxon>
        <taxon>eudicotyledons</taxon>
        <taxon>Gunneridae</taxon>
        <taxon>Pentapetalae</taxon>
        <taxon>rosids</taxon>
        <taxon>malvids</taxon>
        <taxon>Myrtales</taxon>
        <taxon>Lythraceae</taxon>
        <taxon>Trapa</taxon>
    </lineage>
</organism>
<dbReference type="AlphaFoldDB" id="A0AAN7JKC2"/>
<dbReference type="Proteomes" id="UP001345219">
    <property type="component" value="Chromosome 12"/>
</dbReference>
<evidence type="ECO:0000313" key="1">
    <source>
        <dbReference type="EMBL" id="KAK4747622.1"/>
    </source>
</evidence>
<protein>
    <submittedName>
        <fullName evidence="1">Uncharacterized protein</fullName>
    </submittedName>
</protein>
<name>A0AAN7JKC2_9MYRT</name>
<evidence type="ECO:0000313" key="2">
    <source>
        <dbReference type="Proteomes" id="UP001345219"/>
    </source>
</evidence>